<dbReference type="EMBL" id="JYDV01000051">
    <property type="protein sequence ID" value="KRZ37983.1"/>
    <property type="molecule type" value="Genomic_DNA"/>
</dbReference>
<gene>
    <name evidence="1" type="ORF">T4A_8178</name>
    <name evidence="2" type="ORF">T4B_1463</name>
    <name evidence="4" type="ORF">T4C_4348</name>
    <name evidence="3" type="ORF">T4C_5495</name>
</gene>
<comment type="caution">
    <text evidence="2">The sequence shown here is derived from an EMBL/GenBank/DDBJ whole genome shotgun (WGS) entry which is preliminary data.</text>
</comment>
<dbReference type="EMBL" id="JYDV01000004">
    <property type="protein sequence ID" value="KRZ44930.1"/>
    <property type="molecule type" value="Genomic_DNA"/>
</dbReference>
<evidence type="ECO:0000313" key="2">
    <source>
        <dbReference type="EMBL" id="KRZ01210.1"/>
    </source>
</evidence>
<evidence type="ECO:0000313" key="6">
    <source>
        <dbReference type="Proteomes" id="UP000054805"/>
    </source>
</evidence>
<dbReference type="AlphaFoldDB" id="A0A0V1GT05"/>
<evidence type="ECO:0000313" key="4">
    <source>
        <dbReference type="EMBL" id="KRZ44930.1"/>
    </source>
</evidence>
<dbReference type="Proteomes" id="UP000054805">
    <property type="component" value="Unassembled WGS sequence"/>
</dbReference>
<dbReference type="Proteomes" id="UP000054826">
    <property type="component" value="Unassembled WGS sequence"/>
</dbReference>
<organism evidence="2 6">
    <name type="scientific">Trichinella pseudospiralis</name>
    <name type="common">Parasitic roundworm</name>
    <dbReference type="NCBI Taxonomy" id="6337"/>
    <lineage>
        <taxon>Eukaryota</taxon>
        <taxon>Metazoa</taxon>
        <taxon>Ecdysozoa</taxon>
        <taxon>Nematoda</taxon>
        <taxon>Enoplea</taxon>
        <taxon>Dorylaimia</taxon>
        <taxon>Trichinellida</taxon>
        <taxon>Trichinellidae</taxon>
        <taxon>Trichinella</taxon>
    </lineage>
</organism>
<sequence>MLQINAKQITAIIVIDWPVNNSKFPYILSKLKTKYFDQWFSNFSGLQPTTNRLIIHLPFRICQHKGAVRNRTEIVILKTTITESEFNCPSSNFR</sequence>
<evidence type="ECO:0000313" key="5">
    <source>
        <dbReference type="Proteomes" id="UP000054632"/>
    </source>
</evidence>
<dbReference type="EMBL" id="JYDS01000668">
    <property type="protein sequence ID" value="KRZ01210.1"/>
    <property type="molecule type" value="Genomic_DNA"/>
</dbReference>
<reference evidence="5 6" key="1">
    <citation type="submission" date="2015-01" db="EMBL/GenBank/DDBJ databases">
        <title>Evolution of Trichinella species and genotypes.</title>
        <authorList>
            <person name="Korhonen P.K."/>
            <person name="Edoardo P."/>
            <person name="Giuseppe L.R."/>
            <person name="Gasser R.B."/>
        </authorList>
    </citation>
    <scope>NUCLEOTIDE SEQUENCE [LARGE SCALE GENOMIC DNA]</scope>
    <source>
        <strain evidence="1">ISS13</strain>
        <strain evidence="3">ISS176</strain>
        <strain evidence="2">ISS588</strain>
    </source>
</reference>
<accession>A0A0V1GT05</accession>
<protein>
    <submittedName>
        <fullName evidence="2">Uncharacterized protein</fullName>
    </submittedName>
</protein>
<proteinExistence type="predicted"/>
<dbReference type="Proteomes" id="UP000054632">
    <property type="component" value="Unassembled WGS sequence"/>
</dbReference>
<evidence type="ECO:0000313" key="3">
    <source>
        <dbReference type="EMBL" id="KRZ37983.1"/>
    </source>
</evidence>
<dbReference type="EMBL" id="JYDR01000004">
    <property type="protein sequence ID" value="KRY78323.1"/>
    <property type="molecule type" value="Genomic_DNA"/>
</dbReference>
<evidence type="ECO:0000313" key="1">
    <source>
        <dbReference type="EMBL" id="KRY78323.1"/>
    </source>
</evidence>
<keyword evidence="6" id="KW-1185">Reference proteome</keyword>
<name>A0A0V1GT05_TRIPS</name>